<organism evidence="1 2">
    <name type="scientific">Solanum pinnatisectum</name>
    <name type="common">tansyleaf nightshade</name>
    <dbReference type="NCBI Taxonomy" id="50273"/>
    <lineage>
        <taxon>Eukaryota</taxon>
        <taxon>Viridiplantae</taxon>
        <taxon>Streptophyta</taxon>
        <taxon>Embryophyta</taxon>
        <taxon>Tracheophyta</taxon>
        <taxon>Spermatophyta</taxon>
        <taxon>Magnoliopsida</taxon>
        <taxon>eudicotyledons</taxon>
        <taxon>Gunneridae</taxon>
        <taxon>Pentapetalae</taxon>
        <taxon>asterids</taxon>
        <taxon>lamiids</taxon>
        <taxon>Solanales</taxon>
        <taxon>Solanaceae</taxon>
        <taxon>Solanoideae</taxon>
        <taxon>Solaneae</taxon>
        <taxon>Solanum</taxon>
    </lineage>
</organism>
<dbReference type="Proteomes" id="UP001311915">
    <property type="component" value="Unassembled WGS sequence"/>
</dbReference>
<gene>
    <name evidence="1" type="ORF">R3W88_008089</name>
</gene>
<proteinExistence type="predicted"/>
<sequence length="66" mass="7640">MEKSSVFLAGVDEDTRNQIIARTSFSVGEFRIKYLGLPLSPKKWMKIECWSVISKITQRIKVTYSK</sequence>
<evidence type="ECO:0000313" key="1">
    <source>
        <dbReference type="EMBL" id="KAK4733828.1"/>
    </source>
</evidence>
<evidence type="ECO:0000313" key="2">
    <source>
        <dbReference type="Proteomes" id="UP001311915"/>
    </source>
</evidence>
<dbReference type="AlphaFoldDB" id="A0AAV9M7P4"/>
<name>A0AAV9M7P4_9SOLN</name>
<keyword evidence="2" id="KW-1185">Reference proteome</keyword>
<protein>
    <submittedName>
        <fullName evidence="1">Uncharacterized protein</fullName>
    </submittedName>
</protein>
<dbReference type="EMBL" id="JAWPEI010000002">
    <property type="protein sequence ID" value="KAK4733828.1"/>
    <property type="molecule type" value="Genomic_DNA"/>
</dbReference>
<reference evidence="1 2" key="1">
    <citation type="submission" date="2023-10" db="EMBL/GenBank/DDBJ databases">
        <title>Genome-Wide Identification Analysis in wild type Solanum Pinnatisectum Reveals Some Genes Defensing Phytophthora Infestans.</title>
        <authorList>
            <person name="Sun C."/>
        </authorList>
    </citation>
    <scope>NUCLEOTIDE SEQUENCE [LARGE SCALE GENOMIC DNA]</scope>
    <source>
        <strain evidence="1">LQN</strain>
        <tissue evidence="1">Leaf</tissue>
    </source>
</reference>
<accession>A0AAV9M7P4</accession>
<comment type="caution">
    <text evidence="1">The sequence shown here is derived from an EMBL/GenBank/DDBJ whole genome shotgun (WGS) entry which is preliminary data.</text>
</comment>